<organism evidence="4 5">
    <name type="scientific">Saccharopolyspora cebuensis</name>
    <dbReference type="NCBI Taxonomy" id="418759"/>
    <lineage>
        <taxon>Bacteria</taxon>
        <taxon>Bacillati</taxon>
        <taxon>Actinomycetota</taxon>
        <taxon>Actinomycetes</taxon>
        <taxon>Pseudonocardiales</taxon>
        <taxon>Pseudonocardiaceae</taxon>
        <taxon>Saccharopolyspora</taxon>
    </lineage>
</organism>
<reference evidence="4 5" key="1">
    <citation type="submission" date="2024-08" db="EMBL/GenBank/DDBJ databases">
        <title>Genome mining of Saccharopolyspora cebuensis PGLac3 from Nigerian medicinal plant.</title>
        <authorList>
            <person name="Ezeobiora C.E."/>
            <person name="Igbokwe N.H."/>
            <person name="Amin D.H."/>
            <person name="Mendie U.E."/>
        </authorList>
    </citation>
    <scope>NUCLEOTIDE SEQUENCE [LARGE SCALE GENOMIC DNA]</scope>
    <source>
        <strain evidence="4 5">PGLac3</strain>
    </source>
</reference>
<comment type="caution">
    <text evidence="4">The sequence shown here is derived from an EMBL/GenBank/DDBJ whole genome shotgun (WGS) entry which is preliminary data.</text>
</comment>
<keyword evidence="3" id="KW-0732">Signal</keyword>
<evidence type="ECO:0000256" key="1">
    <source>
        <dbReference type="SAM" id="MobiDB-lite"/>
    </source>
</evidence>
<feature type="signal peptide" evidence="3">
    <location>
        <begin position="1"/>
        <end position="24"/>
    </location>
</feature>
<keyword evidence="2" id="KW-0472">Membrane</keyword>
<name>A0ABV4CIS2_9PSEU</name>
<evidence type="ECO:0000256" key="3">
    <source>
        <dbReference type="SAM" id="SignalP"/>
    </source>
</evidence>
<keyword evidence="2" id="KW-0812">Transmembrane</keyword>
<evidence type="ECO:0000313" key="4">
    <source>
        <dbReference type="EMBL" id="MEY8040649.1"/>
    </source>
</evidence>
<evidence type="ECO:0000313" key="5">
    <source>
        <dbReference type="Proteomes" id="UP001564626"/>
    </source>
</evidence>
<evidence type="ECO:0008006" key="6">
    <source>
        <dbReference type="Google" id="ProtNLM"/>
    </source>
</evidence>
<feature type="region of interest" description="Disordered" evidence="1">
    <location>
        <begin position="253"/>
        <end position="319"/>
    </location>
</feature>
<gene>
    <name evidence="4" type="ORF">AB8O55_14680</name>
</gene>
<keyword evidence="5" id="KW-1185">Reference proteome</keyword>
<evidence type="ECO:0000256" key="2">
    <source>
        <dbReference type="SAM" id="Phobius"/>
    </source>
</evidence>
<dbReference type="Proteomes" id="UP001564626">
    <property type="component" value="Unassembled WGS sequence"/>
</dbReference>
<dbReference type="EMBL" id="JBGEHV010000024">
    <property type="protein sequence ID" value="MEY8040649.1"/>
    <property type="molecule type" value="Genomic_DNA"/>
</dbReference>
<feature type="transmembrane region" description="Helical" evidence="2">
    <location>
        <begin position="324"/>
        <end position="343"/>
    </location>
</feature>
<keyword evidence="2" id="KW-1133">Transmembrane helix</keyword>
<sequence>MRRSRFGGAALLALLPVTSGQAAASPASTEALVPEQRCTVAEPGLAELSGFASDGDSWYAVSDGGSSLRVFVLDPEDCSVRDVRTASTNPYDVEDLALSPDGTLWLADTGDNRRAREDIALHEMPPGGGANLYRMSYPDGPHDAEALLFDERGVPHVVTKAPFGSAAIYRPAAPLAEDRTVPLERVGSVRLTSTDTPGGPWDQGFGTTAVTGGAVNAAGTVAALRTYTDAYLYRIPEDGDVVRALAGEPLRVPLPDEEQGESIAFGPDGTLLSASEGNEPVRAVPGAEQAALAQRAEAEPPPAAPQDDGAAPAVDSGSQTSTGGALLAAGILATVVMLVIGRLRRS</sequence>
<proteinExistence type="predicted"/>
<feature type="compositionally biased region" description="Low complexity" evidence="1">
    <location>
        <begin position="285"/>
        <end position="295"/>
    </location>
</feature>
<dbReference type="RefSeq" id="WP_345365277.1">
    <property type="nucleotide sequence ID" value="NZ_BAABII010000013.1"/>
</dbReference>
<feature type="chain" id="PRO_5047065742" description="Esterase-like activity of phytase family protein" evidence="3">
    <location>
        <begin position="25"/>
        <end position="346"/>
    </location>
</feature>
<dbReference type="SUPFAM" id="SSF101898">
    <property type="entry name" value="NHL repeat"/>
    <property type="match status" value="1"/>
</dbReference>
<accession>A0ABV4CIS2</accession>
<protein>
    <recommendedName>
        <fullName evidence="6">Esterase-like activity of phytase family protein</fullName>
    </recommendedName>
</protein>